<dbReference type="EMBL" id="JAJGNA010000013">
    <property type="protein sequence ID" value="MCC4309221.1"/>
    <property type="molecule type" value="Genomic_DNA"/>
</dbReference>
<organism evidence="2 3">
    <name type="scientific">Alloalcanivorax marinus</name>
    <dbReference type="NCBI Taxonomy" id="1177169"/>
    <lineage>
        <taxon>Bacteria</taxon>
        <taxon>Pseudomonadati</taxon>
        <taxon>Pseudomonadota</taxon>
        <taxon>Gammaproteobacteria</taxon>
        <taxon>Oceanospirillales</taxon>
        <taxon>Alcanivoracaceae</taxon>
        <taxon>Alloalcanivorax</taxon>
    </lineage>
</organism>
<dbReference type="AlphaFoldDB" id="A0A9Q3UNI0"/>
<evidence type="ECO:0000256" key="1">
    <source>
        <dbReference type="HAMAP-Rule" id="MF_02216"/>
    </source>
</evidence>
<comment type="caution">
    <text evidence="2">The sequence shown here is derived from an EMBL/GenBank/DDBJ whole genome shotgun (WGS) entry which is preliminary data.</text>
</comment>
<evidence type="ECO:0000313" key="2">
    <source>
        <dbReference type="EMBL" id="MCC4309221.1"/>
    </source>
</evidence>
<dbReference type="HAMAP" id="MF_02216">
    <property type="entry name" value="UbiK"/>
    <property type="match status" value="1"/>
</dbReference>
<dbReference type="PANTHER" id="PTHR38040">
    <property type="entry name" value="UBIQUINONE BIOSYNTHESIS ACCESSORY FACTOR UBIK"/>
    <property type="match status" value="1"/>
</dbReference>
<gene>
    <name evidence="1" type="primary">ubiK</name>
    <name evidence="2" type="ORF">LL252_11615</name>
</gene>
<feature type="coiled-coil region" evidence="1">
    <location>
        <begin position="49"/>
        <end position="79"/>
    </location>
</feature>
<keyword evidence="1" id="KW-0963">Cytoplasm</keyword>
<dbReference type="GO" id="GO:0005829">
    <property type="term" value="C:cytosol"/>
    <property type="evidence" value="ECO:0007669"/>
    <property type="project" value="TreeGrafter"/>
</dbReference>
<dbReference type="PANTHER" id="PTHR38040:SF1">
    <property type="entry name" value="UBIQUINONE BIOSYNTHESIS ACCESSORY FACTOR UBIK"/>
    <property type="match status" value="1"/>
</dbReference>
<comment type="similarity">
    <text evidence="1">Belongs to the UbiK family.</text>
</comment>
<keyword evidence="1" id="KW-0831">Ubiquinone biosynthesis</keyword>
<dbReference type="InterPro" id="IPR007475">
    <property type="entry name" value="UbiK"/>
</dbReference>
<dbReference type="GO" id="GO:0006744">
    <property type="term" value="P:ubiquinone biosynthetic process"/>
    <property type="evidence" value="ECO:0007669"/>
    <property type="project" value="UniProtKB-UniRule"/>
</dbReference>
<accession>A0A9Q3UNI0</accession>
<evidence type="ECO:0000313" key="3">
    <source>
        <dbReference type="Proteomes" id="UP001108027"/>
    </source>
</evidence>
<comment type="subcellular location">
    <subcellularLocation>
        <location evidence="1">Cytoplasm</location>
    </subcellularLocation>
</comment>
<comment type="function">
    <text evidence="1">Required for efficient ubiquinone (coenzyme Q) biosynthesis. UbiK is probably an accessory factor of Ubi enzymes and facilitates ubiquinone biosynthesis by acting as an assembly factor, a targeting factor, or both.</text>
</comment>
<sequence>MQSQAFIDRLMADISRHLPADLGRLRQDVEHSVRAVLGETLTRLDLVSREEFEVQRQVLERTRARLEALEKQVAALESAADQP</sequence>
<keyword evidence="3" id="KW-1185">Reference proteome</keyword>
<reference evidence="2" key="1">
    <citation type="submission" date="2021-10" db="EMBL/GenBank/DDBJ databases">
        <title>The diversity and Nitrogen Metabolism of Culturable Nitrate-Utilizing Bacteria Within the Oxygen Minimum Zone of the Changjiang (Yangtze River)Estuary.</title>
        <authorList>
            <person name="Zhang D."/>
            <person name="Zheng J."/>
            <person name="Liu S."/>
            <person name="He W."/>
        </authorList>
    </citation>
    <scope>NUCLEOTIDE SEQUENCE</scope>
    <source>
        <strain evidence="2">FXH-223</strain>
    </source>
</reference>
<protein>
    <recommendedName>
        <fullName evidence="1">Ubiquinone biosynthesis accessory factor UbiK</fullName>
    </recommendedName>
</protein>
<comment type="pathway">
    <text evidence="1">Cofactor biosynthesis; ubiquinone biosynthesis.</text>
</comment>
<keyword evidence="1" id="KW-0175">Coiled coil</keyword>
<dbReference type="Proteomes" id="UP001108027">
    <property type="component" value="Unassembled WGS sequence"/>
</dbReference>
<name>A0A9Q3UNI0_9GAMM</name>
<proteinExistence type="inferred from homology"/>
<dbReference type="Pfam" id="PF04380">
    <property type="entry name" value="BMFP"/>
    <property type="match status" value="1"/>
</dbReference>
<dbReference type="RefSeq" id="WP_228234131.1">
    <property type="nucleotide sequence ID" value="NZ_JAJGNA010000013.1"/>
</dbReference>